<evidence type="ECO:0000313" key="3">
    <source>
        <dbReference type="Proteomes" id="UP000068382"/>
    </source>
</evidence>
<dbReference type="EMBL" id="LPUY01000080">
    <property type="protein sequence ID" value="KUP92006.1"/>
    <property type="molecule type" value="Genomic_DNA"/>
</dbReference>
<feature type="domain" description="Aldehyde oxidase/xanthine dehydrogenase a/b hammerhead" evidence="1">
    <location>
        <begin position="205"/>
        <end position="285"/>
    </location>
</feature>
<dbReference type="InterPro" id="IPR052516">
    <property type="entry name" value="N-heterocyclic_Hydroxylase"/>
</dbReference>
<evidence type="ECO:0000259" key="1">
    <source>
        <dbReference type="SMART" id="SM01008"/>
    </source>
</evidence>
<dbReference type="InterPro" id="IPR006311">
    <property type="entry name" value="TAT_signal"/>
</dbReference>
<proteinExistence type="predicted"/>
<dbReference type="InterPro" id="IPR008274">
    <property type="entry name" value="AldOxase/xan_DH_MoCoBD1"/>
</dbReference>
<dbReference type="SUPFAM" id="SSF56003">
    <property type="entry name" value="Molybdenum cofactor-binding domain"/>
    <property type="match status" value="2"/>
</dbReference>
<dbReference type="SMART" id="SM01008">
    <property type="entry name" value="Ald_Xan_dh_C"/>
    <property type="match status" value="1"/>
</dbReference>
<comment type="caution">
    <text evidence="2">The sequence shown here is derived from an EMBL/GenBank/DDBJ whole genome shotgun (WGS) entry which is preliminary data.</text>
</comment>
<keyword evidence="2" id="KW-0560">Oxidoreductase</keyword>
<dbReference type="Gene3D" id="3.90.1170.50">
    <property type="entry name" value="Aldehyde oxidase/xanthine dehydrogenase, a/b hammerhead"/>
    <property type="match status" value="1"/>
</dbReference>
<dbReference type="Pfam" id="PF20256">
    <property type="entry name" value="MoCoBD_2"/>
    <property type="match status" value="2"/>
</dbReference>
<dbReference type="GO" id="GO:0047121">
    <property type="term" value="F:isoquinoline 1-oxidoreductase activity"/>
    <property type="evidence" value="ECO:0007669"/>
    <property type="project" value="UniProtKB-EC"/>
</dbReference>
<dbReference type="EC" id="1.3.99.16" evidence="2"/>
<dbReference type="PANTHER" id="PTHR47495:SF2">
    <property type="entry name" value="ALDEHYDE DEHYDROGENASE"/>
    <property type="match status" value="1"/>
</dbReference>
<dbReference type="InterPro" id="IPR037165">
    <property type="entry name" value="AldOxase/xan_DH_Mopterin-bd_sf"/>
</dbReference>
<dbReference type="InterPro" id="IPR000674">
    <property type="entry name" value="Ald_Oxase/Xan_DH_a/b"/>
</dbReference>
<dbReference type="RefSeq" id="WP_068245794.1">
    <property type="nucleotide sequence ID" value="NZ_LPUY01000080.1"/>
</dbReference>
<dbReference type="Pfam" id="PF02738">
    <property type="entry name" value="MoCoBD_1"/>
    <property type="match status" value="1"/>
</dbReference>
<gene>
    <name evidence="2" type="primary">iorB</name>
    <name evidence="2" type="ORF">TRIHO_31890</name>
</gene>
<protein>
    <submittedName>
        <fullName evidence="2">Isoquinoline 1-oxidoreductase subunit beta</fullName>
        <ecNumber evidence="2">1.3.99.16</ecNumber>
    </submittedName>
</protein>
<dbReference type="InterPro" id="IPR012368">
    <property type="entry name" value="OxRdtase_Mopterin-bd_su_IorB"/>
</dbReference>
<dbReference type="PATRIC" id="fig|1768241.3.peg.3332"/>
<keyword evidence="3" id="KW-1185">Reference proteome</keyword>
<dbReference type="PIRSF" id="PIRSF036389">
    <property type="entry name" value="IOR_B"/>
    <property type="match status" value="1"/>
</dbReference>
<dbReference type="Proteomes" id="UP000068382">
    <property type="component" value="Unassembled WGS sequence"/>
</dbReference>
<organism evidence="2 3">
    <name type="scientific">Tritonibacter horizontis</name>
    <dbReference type="NCBI Taxonomy" id="1768241"/>
    <lineage>
        <taxon>Bacteria</taxon>
        <taxon>Pseudomonadati</taxon>
        <taxon>Pseudomonadota</taxon>
        <taxon>Alphaproteobacteria</taxon>
        <taxon>Rhodobacterales</taxon>
        <taxon>Paracoccaceae</taxon>
        <taxon>Tritonibacter</taxon>
    </lineage>
</organism>
<dbReference type="PROSITE" id="PS51318">
    <property type="entry name" value="TAT"/>
    <property type="match status" value="1"/>
</dbReference>
<reference evidence="2 3" key="1">
    <citation type="submission" date="2015-12" db="EMBL/GenBank/DDBJ databases">
        <title>Genome sequence of the marine Rhodobacteraceae strain O3.65, Candidatus Tritonibacter horizontis.</title>
        <authorList>
            <person name="Poehlein A."/>
            <person name="Giebel H.A."/>
            <person name="Voget S."/>
            <person name="Brinkhoff T."/>
        </authorList>
    </citation>
    <scope>NUCLEOTIDE SEQUENCE [LARGE SCALE GENOMIC DNA]</scope>
    <source>
        <strain evidence="2 3">O3.65</strain>
    </source>
</reference>
<dbReference type="OrthoDB" id="9767994at2"/>
<evidence type="ECO:0000313" key="2">
    <source>
        <dbReference type="EMBL" id="KUP92006.1"/>
    </source>
</evidence>
<dbReference type="Gene3D" id="3.30.365.10">
    <property type="entry name" value="Aldehyde oxidase/xanthine dehydrogenase, molybdopterin binding domain"/>
    <property type="match status" value="4"/>
</dbReference>
<accession>A0A132BUY4</accession>
<dbReference type="AlphaFoldDB" id="A0A132BUY4"/>
<name>A0A132BUY4_9RHOB</name>
<dbReference type="InterPro" id="IPR046867">
    <property type="entry name" value="AldOxase/xan_DH_MoCoBD2"/>
</dbReference>
<dbReference type="PANTHER" id="PTHR47495">
    <property type="entry name" value="ALDEHYDE DEHYDROGENASE"/>
    <property type="match status" value="1"/>
</dbReference>
<sequence>MSLTTSRRGFLTSAAAAGTVLFIGVNARGALAASPSAEAMLTPFVKIDETGKVFAIIKHFEMGQGPSTGLSTIIAEEVGVTMAQIGFEFAPSDPQLYNNLFFGPFQGTGGSTAIANSWQQYRTAGATARQMLVEAAAEAWAVDAGTLDIVDGQVTGAGQSAPLGAFVAAAARRTVPENPPLRDPAQWKIIGNPATRRLDSPDKVNGTAMFAMDVQLPNQMVVMIKRTPQRGGLVTSFDDSAAQEIKGFLMAQTLPTRHGVAVYAENTWAAIQAREALEVDWDMSAAESRSSQEIRDEIMTALNTEPTYNVNKADRAAVKATVDGADTVLEKTFYFPLLAHAPMEPLNCTIEQTAEGDIVLHDGAQMPTGPHMAYQQIFGLPAEKIRINTMLAGGSFGRRATPDADYQVEAALAFVMTDRARPVKLVWTREDDIRGGYYRPATGHKVRVGLDQSGKIVGWDHQVAGQSIAKGTPFEPMMVHDGIDHSTVEGIADSPYSIPGMSLGLTDTQKATSVLWWRSVGHTHTAYVMETMMDLVARAAGQDPVAFRLAHLADGTEDQARKAGVLKLAAEKANWGRAPAGHTQGIAVHKSFGSYVAEVVEISGTPEDGIVIEKVTAAVDCGIAINPDVIKAQVEGGIGYGIGHAMRDQITLDGGAVEQSNFPDYEPLRISDIKEIETHIVASTIAPTGIGEPGTPPSAPALANALAALSDGADLVAELPMAEAGVYFA</sequence>